<evidence type="ECO:0000313" key="1">
    <source>
        <dbReference type="EMBL" id="GBM66289.1"/>
    </source>
</evidence>
<dbReference type="EMBL" id="BGPR01002017">
    <property type="protein sequence ID" value="GBM66289.1"/>
    <property type="molecule type" value="Genomic_DNA"/>
</dbReference>
<accession>A0A4Y2HMA9</accession>
<reference evidence="1 2" key="1">
    <citation type="journal article" date="2019" name="Sci. Rep.">
        <title>Orb-weaving spider Araneus ventricosus genome elucidates the spidroin gene catalogue.</title>
        <authorList>
            <person name="Kono N."/>
            <person name="Nakamura H."/>
            <person name="Ohtoshi R."/>
            <person name="Moran D.A.P."/>
            <person name="Shinohara A."/>
            <person name="Yoshida Y."/>
            <person name="Fujiwara M."/>
            <person name="Mori M."/>
            <person name="Tomita M."/>
            <person name="Arakawa K."/>
        </authorList>
    </citation>
    <scope>NUCLEOTIDE SEQUENCE [LARGE SCALE GENOMIC DNA]</scope>
</reference>
<evidence type="ECO:0000313" key="2">
    <source>
        <dbReference type="Proteomes" id="UP000499080"/>
    </source>
</evidence>
<comment type="caution">
    <text evidence="1">The sequence shown here is derived from an EMBL/GenBank/DDBJ whole genome shotgun (WGS) entry which is preliminary data.</text>
</comment>
<proteinExistence type="predicted"/>
<gene>
    <name evidence="1" type="ORF">AVEN_239547_1</name>
</gene>
<organism evidence="1 2">
    <name type="scientific">Araneus ventricosus</name>
    <name type="common">Orbweaver spider</name>
    <name type="synonym">Epeira ventricosa</name>
    <dbReference type="NCBI Taxonomy" id="182803"/>
    <lineage>
        <taxon>Eukaryota</taxon>
        <taxon>Metazoa</taxon>
        <taxon>Ecdysozoa</taxon>
        <taxon>Arthropoda</taxon>
        <taxon>Chelicerata</taxon>
        <taxon>Arachnida</taxon>
        <taxon>Araneae</taxon>
        <taxon>Araneomorphae</taxon>
        <taxon>Entelegynae</taxon>
        <taxon>Araneoidea</taxon>
        <taxon>Araneidae</taxon>
        <taxon>Araneus</taxon>
    </lineage>
</organism>
<protein>
    <submittedName>
        <fullName evidence="1">Uncharacterized protein</fullName>
    </submittedName>
</protein>
<sequence length="102" mass="11824">MSNGLLRRGPTQLESPTKAQCAFRESISYSLETIWCNGMGGDERQLAPMSQLRYRKWLLRNNLGLKNQTPQPEKLEKGGDFTLEKERHSFPSLLKMVKNFFF</sequence>
<name>A0A4Y2HMA9_ARAVE</name>
<keyword evidence="2" id="KW-1185">Reference proteome</keyword>
<dbReference type="Proteomes" id="UP000499080">
    <property type="component" value="Unassembled WGS sequence"/>
</dbReference>
<dbReference type="AlphaFoldDB" id="A0A4Y2HMA9"/>